<dbReference type="PROSITE" id="PS50928">
    <property type="entry name" value="ABC_TM1"/>
    <property type="match status" value="2"/>
</dbReference>
<keyword evidence="7 9" id="KW-1133">Transmembrane helix</keyword>
<keyword evidence="4" id="KW-1003">Cell membrane</keyword>
<dbReference type="Gene3D" id="1.10.3720.10">
    <property type="entry name" value="MetI-like"/>
    <property type="match status" value="2"/>
</dbReference>
<evidence type="ECO:0000256" key="4">
    <source>
        <dbReference type="ARBA" id="ARBA00022475"/>
    </source>
</evidence>
<feature type="domain" description="ABC transmembrane type-1" evidence="10">
    <location>
        <begin position="608"/>
        <end position="821"/>
    </location>
</feature>
<evidence type="ECO:0000256" key="2">
    <source>
        <dbReference type="ARBA" id="ARBA00007069"/>
    </source>
</evidence>
<dbReference type="SUPFAM" id="SSF161098">
    <property type="entry name" value="MetI-like"/>
    <property type="match status" value="2"/>
</dbReference>
<feature type="transmembrane region" description="Helical" evidence="9">
    <location>
        <begin position="434"/>
        <end position="453"/>
    </location>
</feature>
<feature type="transmembrane region" description="Helical" evidence="9">
    <location>
        <begin position="273"/>
        <end position="293"/>
    </location>
</feature>
<dbReference type="GO" id="GO:0005886">
    <property type="term" value="C:plasma membrane"/>
    <property type="evidence" value="ECO:0007669"/>
    <property type="project" value="UniProtKB-SubCell"/>
</dbReference>
<evidence type="ECO:0000256" key="6">
    <source>
        <dbReference type="ARBA" id="ARBA00022692"/>
    </source>
</evidence>
<feature type="transmembrane region" description="Helical" evidence="9">
    <location>
        <begin position="313"/>
        <end position="333"/>
    </location>
</feature>
<comment type="subcellular location">
    <subcellularLocation>
        <location evidence="1">Cell membrane</location>
        <topology evidence="1">Multi-pass membrane protein</topology>
    </subcellularLocation>
</comment>
<evidence type="ECO:0000256" key="1">
    <source>
        <dbReference type="ARBA" id="ARBA00004651"/>
    </source>
</evidence>
<proteinExistence type="inferred from homology"/>
<evidence type="ECO:0000256" key="8">
    <source>
        <dbReference type="ARBA" id="ARBA00023136"/>
    </source>
</evidence>
<name>A0A9Y1FPK9_9ARCH</name>
<feature type="domain" description="ABC transmembrane type-1" evidence="10">
    <location>
        <begin position="232"/>
        <end position="453"/>
    </location>
</feature>
<dbReference type="CDD" id="cd06261">
    <property type="entry name" value="TM_PBP2"/>
    <property type="match status" value="2"/>
</dbReference>
<feature type="transmembrane region" description="Helical" evidence="9">
    <location>
        <begin position="654"/>
        <end position="674"/>
    </location>
</feature>
<dbReference type="InterPro" id="IPR051124">
    <property type="entry name" value="Phosphate_Transport_Permease"/>
</dbReference>
<dbReference type="InterPro" id="IPR011864">
    <property type="entry name" value="Phosphate_PstC"/>
</dbReference>
<keyword evidence="5" id="KW-0592">Phosphate transport</keyword>
<keyword evidence="3" id="KW-0813">Transport</keyword>
<sequence>MNTTLMTKDTSSESKRLESLTKLLSNNTIGSTFYVRKTLDSSIKVVLAIMTVSASLLTIFISLYLFIEALPVMGSIKIWSIFLEIIIFILTSFIALWTFFNKSTFSQKFRKQTIRNLAIIVEMLGVFLIVTLLIDYTTSKDILSLVSVTITIIFEFGILILLIHLFNSKTKKINQKYMKPFAFLLIFLVLSIFIFEIIEVIPEIYTLSEIKQLLFGQTWNPKKENFGAFNLFMGSMIVTFYAIIIVIPFGLSIGIFMAEFVPENLYKHLKSSIELISAIPSVIMGLISFRYFAKLIKSIFFALGVEQQYSVGNIALTASITLAFMTVPMIASLTDDALRSVPKELKKSALALGSSHWEVIARVSIPYNRSSISSAIILAFGRIFGETMVVLMVAGSNPALSKGLLNPLQGIYALPAAIALEVSDVVVDDPQWHALFYLGLELLTISFVITVLGRRIASGKLTFTSVKKLFKKGCSYLWNRLSKRKEEEIKYSENNNFARFTKDKFMHPKNKYFQSRPTSPSEEQLNTEYFETLMCTNSSILSKYKIRKQRIYTGIFTLLTFIVLGVLGLVFFSVGIDGFRNIDFQDIIPGKPSFSRMVQGHYGYLTSTIGSILVVGTAALIGLPISTAAGIYLTFYLKPTNKLGQMIKNGIQNIASVPSVVVGLFGWGIFVSTFGWGKSVLSGGFTLMIMMVPIVTSTTIEALNQVPNDFRQGSLALGSTKWESIKEHNLRYAFPSIITGYLFSISRVIGETAPIILTAAAARYAPTYFPSGLTNSAVAMLPFDIYEFGLYTDVIYPNSFSWAMTCALILLVIALGLFVFGQILRSKLQVKYD</sequence>
<feature type="transmembrane region" description="Helical" evidence="9">
    <location>
        <begin position="372"/>
        <end position="394"/>
    </location>
</feature>
<feature type="transmembrane region" description="Helical" evidence="9">
    <location>
        <begin position="800"/>
        <end position="824"/>
    </location>
</feature>
<feature type="transmembrane region" description="Helical" evidence="9">
    <location>
        <begin position="231"/>
        <end position="261"/>
    </location>
</feature>
<dbReference type="Proteomes" id="UP001200513">
    <property type="component" value="Chromosome"/>
</dbReference>
<dbReference type="InterPro" id="IPR000515">
    <property type="entry name" value="MetI-like"/>
</dbReference>
<dbReference type="InterPro" id="IPR035906">
    <property type="entry name" value="MetI-like_sf"/>
</dbReference>
<feature type="transmembrane region" description="Helical" evidence="9">
    <location>
        <begin position="78"/>
        <end position="97"/>
    </location>
</feature>
<evidence type="ECO:0000256" key="7">
    <source>
        <dbReference type="ARBA" id="ARBA00022989"/>
    </source>
</evidence>
<dbReference type="NCBIfam" id="TIGR00974">
    <property type="entry name" value="3a0107s02c"/>
    <property type="match status" value="1"/>
</dbReference>
<dbReference type="NCBIfam" id="TIGR02138">
    <property type="entry name" value="phosphate_pstC"/>
    <property type="match status" value="1"/>
</dbReference>
<feature type="transmembrane region" description="Helical" evidence="9">
    <location>
        <begin position="117"/>
        <end position="136"/>
    </location>
</feature>
<evidence type="ECO:0000259" key="10">
    <source>
        <dbReference type="PROSITE" id="PS50928"/>
    </source>
</evidence>
<feature type="transmembrane region" description="Helical" evidence="9">
    <location>
        <begin position="551"/>
        <end position="576"/>
    </location>
</feature>
<protein>
    <submittedName>
        <fullName evidence="11">Phosphate ABC transporter permease subunit PstC</fullName>
    </submittedName>
</protein>
<organism evidence="11">
    <name type="scientific">Candidatus Heimdallarchaeum endolithica</name>
    <dbReference type="NCBI Taxonomy" id="2876572"/>
    <lineage>
        <taxon>Archaea</taxon>
        <taxon>Promethearchaeati</taxon>
        <taxon>Candidatus Heimdallarchaeota</taxon>
        <taxon>Candidatus Heimdallarchaeia (ex Rinke et al. 2021) (nom. nud.)</taxon>
        <taxon>Candidatus Heimdallarchaeales</taxon>
        <taxon>Candidatus Heimdallarchaeaceae</taxon>
        <taxon>Candidatus Heimdallarchaeum</taxon>
    </lineage>
</organism>
<keyword evidence="8 9" id="KW-0472">Membrane</keyword>
<dbReference type="EMBL" id="CP084167">
    <property type="protein sequence ID" value="UJG44590.1"/>
    <property type="molecule type" value="Genomic_DNA"/>
</dbReference>
<dbReference type="InterPro" id="IPR005672">
    <property type="entry name" value="Phosphate_PstA"/>
</dbReference>
<keyword evidence="6 9" id="KW-0812">Transmembrane</keyword>
<dbReference type="Pfam" id="PF00528">
    <property type="entry name" value="BPD_transp_1"/>
    <property type="match status" value="2"/>
</dbReference>
<dbReference type="GO" id="GO:0005315">
    <property type="term" value="F:phosphate transmembrane transporter activity"/>
    <property type="evidence" value="ECO:0007669"/>
    <property type="project" value="InterPro"/>
</dbReference>
<dbReference type="AlphaFoldDB" id="A0A9Y1FPK9"/>
<accession>A0A9Y1FPK9</accession>
<evidence type="ECO:0000256" key="9">
    <source>
        <dbReference type="SAM" id="Phobius"/>
    </source>
</evidence>
<dbReference type="GO" id="GO:0035435">
    <property type="term" value="P:phosphate ion transmembrane transport"/>
    <property type="evidence" value="ECO:0007669"/>
    <property type="project" value="InterPro"/>
</dbReference>
<gene>
    <name evidence="11" type="primary">pstC</name>
    <name evidence="11" type="ORF">K9W46_05285</name>
</gene>
<feature type="transmembrane region" description="Helical" evidence="9">
    <location>
        <begin position="680"/>
        <end position="703"/>
    </location>
</feature>
<evidence type="ECO:0000256" key="5">
    <source>
        <dbReference type="ARBA" id="ARBA00022592"/>
    </source>
</evidence>
<comment type="similarity">
    <text evidence="2">Belongs to the binding-protein-dependent transport system permease family. CysTW subfamily.</text>
</comment>
<feature type="transmembrane region" description="Helical" evidence="9">
    <location>
        <begin position="177"/>
        <end position="198"/>
    </location>
</feature>
<feature type="transmembrane region" description="Helical" evidence="9">
    <location>
        <begin position="602"/>
        <end position="633"/>
    </location>
</feature>
<feature type="transmembrane region" description="Helical" evidence="9">
    <location>
        <begin position="142"/>
        <end position="165"/>
    </location>
</feature>
<dbReference type="PANTHER" id="PTHR30425:SF1">
    <property type="entry name" value="PHOSPHATE TRANSPORT SYSTEM PERMEASE PROTEIN PSTC"/>
    <property type="match status" value="1"/>
</dbReference>
<dbReference type="PANTHER" id="PTHR30425">
    <property type="entry name" value="PHOSPHATE TRANSPORT SYSTEM PERMEASE PROTEIN PST"/>
    <property type="match status" value="1"/>
</dbReference>
<evidence type="ECO:0000313" key="11">
    <source>
        <dbReference type="EMBL" id="UJG44590.1"/>
    </source>
</evidence>
<evidence type="ECO:0000256" key="3">
    <source>
        <dbReference type="ARBA" id="ARBA00022448"/>
    </source>
</evidence>
<reference evidence="11" key="1">
    <citation type="journal article" date="2022" name="Nat. Microbiol.">
        <title>Unique mobile elements and scalable gene flow at the prokaryote-eukaryote boundary revealed by circularized Asgard archaea genomes.</title>
        <authorList>
            <person name="Wu F."/>
            <person name="Speth D.R."/>
            <person name="Philosof A."/>
            <person name="Cremiere A."/>
            <person name="Narayanan A."/>
            <person name="Barco R.A."/>
            <person name="Connon S.A."/>
            <person name="Amend J.P."/>
            <person name="Antoshechkin I.A."/>
            <person name="Orphan V.J."/>
        </authorList>
    </citation>
    <scope>NUCLEOTIDE SEQUENCE</scope>
    <source>
        <strain evidence="11">PR6</strain>
    </source>
</reference>
<feature type="transmembrane region" description="Helical" evidence="9">
    <location>
        <begin position="45"/>
        <end position="66"/>
    </location>
</feature>